<keyword evidence="5" id="KW-1185">Reference proteome</keyword>
<dbReference type="Proteomes" id="UP000182486">
    <property type="component" value="Unassembled WGS sequence"/>
</dbReference>
<dbReference type="Gene3D" id="1.10.287.950">
    <property type="entry name" value="Methyl-accepting chemotaxis protein"/>
    <property type="match status" value="1"/>
</dbReference>
<dbReference type="PANTHER" id="PTHR32089">
    <property type="entry name" value="METHYL-ACCEPTING CHEMOTAXIS PROTEIN MCPB"/>
    <property type="match status" value="1"/>
</dbReference>
<dbReference type="GO" id="GO:0016020">
    <property type="term" value="C:membrane"/>
    <property type="evidence" value="ECO:0007669"/>
    <property type="project" value="InterPro"/>
</dbReference>
<evidence type="ECO:0000313" key="4">
    <source>
        <dbReference type="EMBL" id="OJF14312.1"/>
    </source>
</evidence>
<organism evidence="4 5">
    <name type="scientific">Couchioplanes caeruleus subsp. caeruleus</name>
    <dbReference type="NCBI Taxonomy" id="56427"/>
    <lineage>
        <taxon>Bacteria</taxon>
        <taxon>Bacillati</taxon>
        <taxon>Actinomycetota</taxon>
        <taxon>Actinomycetes</taxon>
        <taxon>Micromonosporales</taxon>
        <taxon>Micromonosporaceae</taxon>
        <taxon>Couchioplanes</taxon>
    </lineage>
</organism>
<dbReference type="PANTHER" id="PTHR32089:SF112">
    <property type="entry name" value="LYSOZYME-LIKE PROTEIN-RELATED"/>
    <property type="match status" value="1"/>
</dbReference>
<dbReference type="PROSITE" id="PS50111">
    <property type="entry name" value="CHEMOTAXIS_TRANSDUC_2"/>
    <property type="match status" value="1"/>
</dbReference>
<proteinExistence type="predicted"/>
<dbReference type="EMBL" id="MEIA01000102">
    <property type="protein sequence ID" value="OJF14312.1"/>
    <property type="molecule type" value="Genomic_DNA"/>
</dbReference>
<feature type="domain" description="Methyl-accepting transducer" evidence="3">
    <location>
        <begin position="1"/>
        <end position="112"/>
    </location>
</feature>
<dbReference type="GO" id="GO:0007165">
    <property type="term" value="P:signal transduction"/>
    <property type="evidence" value="ECO:0007669"/>
    <property type="project" value="UniProtKB-KW"/>
</dbReference>
<accession>A0A1K0FNN5</accession>
<name>A0A1K0FNN5_9ACTN</name>
<protein>
    <recommendedName>
        <fullName evidence="3">Methyl-accepting transducer domain-containing protein</fullName>
    </recommendedName>
</protein>
<evidence type="ECO:0000313" key="5">
    <source>
        <dbReference type="Proteomes" id="UP000182486"/>
    </source>
</evidence>
<dbReference type="AlphaFoldDB" id="A0A1K0FNN5"/>
<dbReference type="SUPFAM" id="SSF58104">
    <property type="entry name" value="Methyl-accepting chemotaxis protein (MCP) signaling domain"/>
    <property type="match status" value="1"/>
</dbReference>
<gene>
    <name evidence="4" type="ORF">BG844_10290</name>
</gene>
<evidence type="ECO:0000256" key="2">
    <source>
        <dbReference type="PROSITE-ProRule" id="PRU00284"/>
    </source>
</evidence>
<evidence type="ECO:0000256" key="1">
    <source>
        <dbReference type="ARBA" id="ARBA00023224"/>
    </source>
</evidence>
<sequence>MVAGEVKELAQETARATDDISRRVQAVQDDTAAAVSALDAFSAVIGRINDSQTTIASAVEEQTSTTSEITRNVAQAAGGAADIARNATRVAGTAQETNAGATDAARAAEDLTRMAAEMQQLVGQFRF</sequence>
<evidence type="ECO:0000259" key="3">
    <source>
        <dbReference type="PROSITE" id="PS50111"/>
    </source>
</evidence>
<keyword evidence="1 2" id="KW-0807">Transducer</keyword>
<comment type="caution">
    <text evidence="4">The sequence shown here is derived from an EMBL/GenBank/DDBJ whole genome shotgun (WGS) entry which is preliminary data.</text>
</comment>
<reference evidence="4 5" key="1">
    <citation type="submission" date="2016-09" db="EMBL/GenBank/DDBJ databases">
        <title>Couchioplanes caeruleus draft genome sequence.</title>
        <authorList>
            <person name="Sheehan J."/>
            <person name="Caffrey P."/>
        </authorList>
    </citation>
    <scope>NUCLEOTIDE SEQUENCE [LARGE SCALE GENOMIC DNA]</scope>
    <source>
        <strain evidence="4 5">DSM 43634</strain>
    </source>
</reference>
<dbReference type="InterPro" id="IPR004089">
    <property type="entry name" value="MCPsignal_dom"/>
</dbReference>